<feature type="compositionally biased region" description="Polar residues" evidence="1">
    <location>
        <begin position="10"/>
        <end position="19"/>
    </location>
</feature>
<dbReference type="EMBL" id="JARKIB010000005">
    <property type="protein sequence ID" value="KAJ7779765.1"/>
    <property type="molecule type" value="Genomic_DNA"/>
</dbReference>
<gene>
    <name evidence="2" type="ORF">B0H16DRAFT_1711017</name>
</gene>
<evidence type="ECO:0000313" key="3">
    <source>
        <dbReference type="Proteomes" id="UP001215598"/>
    </source>
</evidence>
<keyword evidence="3" id="KW-1185">Reference proteome</keyword>
<name>A0AAD7K9I4_9AGAR</name>
<reference evidence="2" key="1">
    <citation type="submission" date="2023-03" db="EMBL/GenBank/DDBJ databases">
        <title>Massive genome expansion in bonnet fungi (Mycena s.s.) driven by repeated elements and novel gene families across ecological guilds.</title>
        <authorList>
            <consortium name="Lawrence Berkeley National Laboratory"/>
            <person name="Harder C.B."/>
            <person name="Miyauchi S."/>
            <person name="Viragh M."/>
            <person name="Kuo A."/>
            <person name="Thoen E."/>
            <person name="Andreopoulos B."/>
            <person name="Lu D."/>
            <person name="Skrede I."/>
            <person name="Drula E."/>
            <person name="Henrissat B."/>
            <person name="Morin E."/>
            <person name="Kohler A."/>
            <person name="Barry K."/>
            <person name="LaButti K."/>
            <person name="Morin E."/>
            <person name="Salamov A."/>
            <person name="Lipzen A."/>
            <person name="Mereny Z."/>
            <person name="Hegedus B."/>
            <person name="Baldrian P."/>
            <person name="Stursova M."/>
            <person name="Weitz H."/>
            <person name="Taylor A."/>
            <person name="Grigoriev I.V."/>
            <person name="Nagy L.G."/>
            <person name="Martin F."/>
            <person name="Kauserud H."/>
        </authorList>
    </citation>
    <scope>NUCLEOTIDE SEQUENCE</scope>
    <source>
        <strain evidence="2">CBHHK182m</strain>
    </source>
</reference>
<feature type="region of interest" description="Disordered" evidence="1">
    <location>
        <begin position="1"/>
        <end position="43"/>
    </location>
</feature>
<feature type="compositionally biased region" description="Low complexity" evidence="1">
    <location>
        <begin position="110"/>
        <end position="119"/>
    </location>
</feature>
<dbReference type="AlphaFoldDB" id="A0AAD7K9I4"/>
<proteinExistence type="predicted"/>
<sequence>MLAHIDSRLTPITQGTRPTSKAREHVQRDASFSSGKPRRRSTKIKTGRIGLVWSLGAHYVAASESDRPHPSSEINDTDALAQRTMTKPLNSVPAAPRPFACSCSTRLTSTPNNNTRPFGGPTGGTTSRISRRAPFDVYLYRKSILRHLSTLYSPQRPKFPDAAMLKLVRLQNGAVYDGRTLLSTADWDVLVEGLFNAIMGLNVSRASQIFRPNLSSTCHERPAGGARRWDGLVVVGLPLNPPNIYVYQNLGFVNKPSNYNATTFLPPRRSSQFANLTHGLAVVFVVSFRRTVPLWLAFTWNPLFLTETTPYLSVTTASKM</sequence>
<feature type="region of interest" description="Disordered" evidence="1">
    <location>
        <begin position="106"/>
        <end position="126"/>
    </location>
</feature>
<accession>A0AAD7K9I4</accession>
<evidence type="ECO:0000313" key="2">
    <source>
        <dbReference type="EMBL" id="KAJ7779765.1"/>
    </source>
</evidence>
<evidence type="ECO:0000256" key="1">
    <source>
        <dbReference type="SAM" id="MobiDB-lite"/>
    </source>
</evidence>
<organism evidence="2 3">
    <name type="scientific">Mycena metata</name>
    <dbReference type="NCBI Taxonomy" id="1033252"/>
    <lineage>
        <taxon>Eukaryota</taxon>
        <taxon>Fungi</taxon>
        <taxon>Dikarya</taxon>
        <taxon>Basidiomycota</taxon>
        <taxon>Agaricomycotina</taxon>
        <taxon>Agaricomycetes</taxon>
        <taxon>Agaricomycetidae</taxon>
        <taxon>Agaricales</taxon>
        <taxon>Marasmiineae</taxon>
        <taxon>Mycenaceae</taxon>
        <taxon>Mycena</taxon>
    </lineage>
</organism>
<protein>
    <submittedName>
        <fullName evidence="2">Uncharacterized protein</fullName>
    </submittedName>
</protein>
<comment type="caution">
    <text evidence="2">The sequence shown here is derived from an EMBL/GenBank/DDBJ whole genome shotgun (WGS) entry which is preliminary data.</text>
</comment>
<dbReference type="Proteomes" id="UP001215598">
    <property type="component" value="Unassembled WGS sequence"/>
</dbReference>